<dbReference type="CDD" id="cd23763">
    <property type="entry name" value="ASKHA_ATPase_ROK"/>
    <property type="match status" value="1"/>
</dbReference>
<comment type="caution">
    <text evidence="2">The sequence shown here is derived from an EMBL/GenBank/DDBJ whole genome shotgun (WGS) entry which is preliminary data.</text>
</comment>
<reference evidence="2" key="2">
    <citation type="submission" date="2021-09" db="EMBL/GenBank/DDBJ databases">
        <authorList>
            <person name="Gilroy R."/>
        </authorList>
    </citation>
    <scope>NUCLEOTIDE SEQUENCE</scope>
    <source>
        <strain evidence="2">6966</strain>
    </source>
</reference>
<dbReference type="Pfam" id="PF00480">
    <property type="entry name" value="ROK"/>
    <property type="match status" value="1"/>
</dbReference>
<accession>A0A921H2Q3</accession>
<dbReference type="SUPFAM" id="SSF53067">
    <property type="entry name" value="Actin-like ATPase domain"/>
    <property type="match status" value="1"/>
</dbReference>
<dbReference type="PANTHER" id="PTHR18964">
    <property type="entry name" value="ROK (REPRESSOR, ORF, KINASE) FAMILY"/>
    <property type="match status" value="1"/>
</dbReference>
<dbReference type="Proteomes" id="UP000742098">
    <property type="component" value="Unassembled WGS sequence"/>
</dbReference>
<reference evidence="2" key="1">
    <citation type="journal article" date="2021" name="PeerJ">
        <title>Extensive microbial diversity within the chicken gut microbiome revealed by metagenomics and culture.</title>
        <authorList>
            <person name="Gilroy R."/>
            <person name="Ravi A."/>
            <person name="Getino M."/>
            <person name="Pursley I."/>
            <person name="Horton D.L."/>
            <person name="Alikhan N.F."/>
            <person name="Baker D."/>
            <person name="Gharbi K."/>
            <person name="Hall N."/>
            <person name="Watson M."/>
            <person name="Adriaenssens E.M."/>
            <person name="Foster-Nyarko E."/>
            <person name="Jarju S."/>
            <person name="Secka A."/>
            <person name="Antonio M."/>
            <person name="Oren A."/>
            <person name="Chaudhuri R.R."/>
            <person name="La Ragione R."/>
            <person name="Hildebrand F."/>
            <person name="Pallen M.J."/>
        </authorList>
    </citation>
    <scope>NUCLEOTIDE SEQUENCE</scope>
    <source>
        <strain evidence="2">6966</strain>
    </source>
</reference>
<name>A0A921H2Q3_9BACT</name>
<comment type="similarity">
    <text evidence="1">Belongs to the ROK (NagC/XylR) family.</text>
</comment>
<organism evidence="2 3">
    <name type="scientific">Butyricimonas virosa</name>
    <dbReference type="NCBI Taxonomy" id="544645"/>
    <lineage>
        <taxon>Bacteria</taxon>
        <taxon>Pseudomonadati</taxon>
        <taxon>Bacteroidota</taxon>
        <taxon>Bacteroidia</taxon>
        <taxon>Bacteroidales</taxon>
        <taxon>Odoribacteraceae</taxon>
        <taxon>Butyricimonas</taxon>
    </lineage>
</organism>
<evidence type="ECO:0000313" key="3">
    <source>
        <dbReference type="Proteomes" id="UP000742098"/>
    </source>
</evidence>
<dbReference type="Gene3D" id="3.30.420.40">
    <property type="match status" value="2"/>
</dbReference>
<dbReference type="EMBL" id="DYVS01000037">
    <property type="protein sequence ID" value="HJF69474.1"/>
    <property type="molecule type" value="Genomic_DNA"/>
</dbReference>
<proteinExistence type="inferred from homology"/>
<evidence type="ECO:0000313" key="2">
    <source>
        <dbReference type="EMBL" id="HJF69474.1"/>
    </source>
</evidence>
<dbReference type="AlphaFoldDB" id="A0A921H2Q3"/>
<gene>
    <name evidence="2" type="ORF">K8V05_01810</name>
</gene>
<dbReference type="InterPro" id="IPR000600">
    <property type="entry name" value="ROK"/>
</dbReference>
<evidence type="ECO:0000256" key="1">
    <source>
        <dbReference type="ARBA" id="ARBA00006479"/>
    </source>
</evidence>
<dbReference type="PANTHER" id="PTHR18964:SF149">
    <property type="entry name" value="BIFUNCTIONAL UDP-N-ACETYLGLUCOSAMINE 2-EPIMERASE_N-ACETYLMANNOSAMINE KINASE"/>
    <property type="match status" value="1"/>
</dbReference>
<dbReference type="InterPro" id="IPR043129">
    <property type="entry name" value="ATPase_NBD"/>
</dbReference>
<protein>
    <submittedName>
        <fullName evidence="2">ROK family protein</fullName>
    </submittedName>
</protein>
<sequence length="367" mass="39629">MYQFDKRIVMTLDAGGTNFVFSAIRSNEEIVEPIVLPSNGDNLEKCLETMVTGFSAIKLKLPEDPVAISFAFPGPADYVNGIIGDLKNLPAFQGGVALGAFLRNKFGIPVFINNDVDLFAYGEALAGALPEVNRMLRDAGKNKMYKNLIGITLGTGFGGGVVRDGELFLGDNGAAAEVWVLRDKRQPIYGVEEGISIRAIKREYARLSGDTRRLTPKEIFEIAEGNLEGNLAAAREAFDHAGEVLGEAIVSMNAVVDGIVVIGGGIIAAHKYLMPAVMRELNGTLEMYEGTPADRMEMKAFFLDDPGDCAAFLAPTSRRIVVPGTTETVEYDPVKRMGVITTKLGTSRAIAFGAYAFALNELDKFKI</sequence>